<keyword evidence="3" id="KW-1185">Reference proteome</keyword>
<protein>
    <recommendedName>
        <fullName evidence="4">Component of SufBCD complex</fullName>
    </recommendedName>
</protein>
<accession>A0ABT9J9B5</accession>
<reference evidence="2 3" key="1">
    <citation type="submission" date="2023-08" db="EMBL/GenBank/DDBJ databases">
        <authorList>
            <person name="Park J.-S."/>
        </authorList>
    </citation>
    <scope>NUCLEOTIDE SEQUENCE [LARGE SCALE GENOMIC DNA]</scope>
    <source>
        <strain evidence="2 3">2205BS29-5</strain>
    </source>
</reference>
<evidence type="ECO:0000313" key="2">
    <source>
        <dbReference type="EMBL" id="MDP5306398.1"/>
    </source>
</evidence>
<keyword evidence="1" id="KW-0472">Membrane</keyword>
<name>A0ABT9J9B5_9RHOB</name>
<proteinExistence type="predicted"/>
<feature type="transmembrane region" description="Helical" evidence="1">
    <location>
        <begin position="107"/>
        <end position="124"/>
    </location>
</feature>
<dbReference type="RefSeq" id="WP_305962247.1">
    <property type="nucleotide sequence ID" value="NZ_JAVAMQ010000003.1"/>
</dbReference>
<organism evidence="2 3">
    <name type="scientific">Paracoccus spongiarum</name>
    <dbReference type="NCBI Taxonomy" id="3064387"/>
    <lineage>
        <taxon>Bacteria</taxon>
        <taxon>Pseudomonadati</taxon>
        <taxon>Pseudomonadota</taxon>
        <taxon>Alphaproteobacteria</taxon>
        <taxon>Rhodobacterales</taxon>
        <taxon>Paracoccaceae</taxon>
        <taxon>Paracoccus</taxon>
    </lineage>
</organism>
<evidence type="ECO:0008006" key="4">
    <source>
        <dbReference type="Google" id="ProtNLM"/>
    </source>
</evidence>
<gene>
    <name evidence="2" type="ORF">Q5Y72_04760</name>
</gene>
<dbReference type="EMBL" id="JAVAMQ010000003">
    <property type="protein sequence ID" value="MDP5306398.1"/>
    <property type="molecule type" value="Genomic_DNA"/>
</dbReference>
<dbReference type="Proteomes" id="UP001224997">
    <property type="component" value="Unassembled WGS sequence"/>
</dbReference>
<comment type="caution">
    <text evidence="2">The sequence shown here is derived from an EMBL/GenBank/DDBJ whole genome shotgun (WGS) entry which is preliminary data.</text>
</comment>
<keyword evidence="1" id="KW-1133">Transmembrane helix</keyword>
<feature type="transmembrane region" description="Helical" evidence="1">
    <location>
        <begin position="19"/>
        <end position="39"/>
    </location>
</feature>
<feature type="transmembrane region" description="Helical" evidence="1">
    <location>
        <begin position="82"/>
        <end position="101"/>
    </location>
</feature>
<evidence type="ECO:0000256" key="1">
    <source>
        <dbReference type="SAM" id="Phobius"/>
    </source>
</evidence>
<keyword evidence="1" id="KW-0812">Transmembrane</keyword>
<feature type="transmembrane region" description="Helical" evidence="1">
    <location>
        <begin position="163"/>
        <end position="185"/>
    </location>
</feature>
<sequence length="190" mass="20379">MPQFDGVISFLDSRSFGTIWFWLALLGMWSASGRSVLGVPAEVLSAARRAQGAGEPEAPAVIALLDWLSLCLPRWRLGPREGAVFAGAAGFLLTSLAIMGFGYGLELAQALTLLLAPFVMLFWMRVRLARRLAPVLAAGHSGERPLAGVGAEAVRQMQRHRRLATLLSILAVAATAMWAALWAVMNPNGL</sequence>
<evidence type="ECO:0000313" key="3">
    <source>
        <dbReference type="Proteomes" id="UP001224997"/>
    </source>
</evidence>